<gene>
    <name evidence="3" type="ORF">KDAU_07230</name>
</gene>
<feature type="transmembrane region" description="Helical" evidence="2">
    <location>
        <begin position="44"/>
        <end position="66"/>
    </location>
</feature>
<dbReference type="RefSeq" id="WP_126594679.1">
    <property type="nucleotide sequence ID" value="NZ_BIFQ01000001.1"/>
</dbReference>
<evidence type="ECO:0000256" key="1">
    <source>
        <dbReference type="SAM" id="MobiDB-lite"/>
    </source>
</evidence>
<sequence>MSQSLHPRAQQKSQSQRQLEFQQEEKLSASVKTEEELTRQMEDALVKALIFLSIAWFFLTVGVFTVNPVGPVGIFSLCVGIPCVIICITHFIRYERFTVKILRQRKDREAIEELQKQTQ</sequence>
<evidence type="ECO:0000313" key="4">
    <source>
        <dbReference type="Proteomes" id="UP000287224"/>
    </source>
</evidence>
<keyword evidence="2" id="KW-1133">Transmembrane helix</keyword>
<comment type="caution">
    <text evidence="3">The sequence shown here is derived from an EMBL/GenBank/DDBJ whole genome shotgun (WGS) entry which is preliminary data.</text>
</comment>
<dbReference type="Proteomes" id="UP000287224">
    <property type="component" value="Unassembled WGS sequence"/>
</dbReference>
<keyword evidence="2" id="KW-0812">Transmembrane</keyword>
<keyword evidence="4" id="KW-1185">Reference proteome</keyword>
<keyword evidence="2" id="KW-0472">Membrane</keyword>
<protein>
    <submittedName>
        <fullName evidence="3">Uncharacterized protein</fullName>
    </submittedName>
</protein>
<organism evidence="3 4">
    <name type="scientific">Dictyobacter aurantiacus</name>
    <dbReference type="NCBI Taxonomy" id="1936993"/>
    <lineage>
        <taxon>Bacteria</taxon>
        <taxon>Bacillati</taxon>
        <taxon>Chloroflexota</taxon>
        <taxon>Ktedonobacteria</taxon>
        <taxon>Ktedonobacterales</taxon>
        <taxon>Dictyobacteraceae</taxon>
        <taxon>Dictyobacter</taxon>
    </lineage>
</organism>
<dbReference type="EMBL" id="BIFQ01000001">
    <property type="protein sequence ID" value="GCE03394.1"/>
    <property type="molecule type" value="Genomic_DNA"/>
</dbReference>
<feature type="transmembrane region" description="Helical" evidence="2">
    <location>
        <begin position="72"/>
        <end position="92"/>
    </location>
</feature>
<proteinExistence type="predicted"/>
<reference evidence="4" key="1">
    <citation type="submission" date="2018-12" db="EMBL/GenBank/DDBJ databases">
        <title>Tengunoibacter tsumagoiensis gen. nov., sp. nov., Dictyobacter kobayashii sp. nov., D. alpinus sp. nov., and D. joshuensis sp. nov. and description of Dictyobacteraceae fam. nov. within the order Ktedonobacterales isolated from Tengu-no-mugimeshi.</title>
        <authorList>
            <person name="Wang C.M."/>
            <person name="Zheng Y."/>
            <person name="Sakai Y."/>
            <person name="Toyoda A."/>
            <person name="Minakuchi Y."/>
            <person name="Abe K."/>
            <person name="Yokota A."/>
            <person name="Yabe S."/>
        </authorList>
    </citation>
    <scope>NUCLEOTIDE SEQUENCE [LARGE SCALE GENOMIC DNA]</scope>
    <source>
        <strain evidence="4">S-27</strain>
    </source>
</reference>
<evidence type="ECO:0000256" key="2">
    <source>
        <dbReference type="SAM" id="Phobius"/>
    </source>
</evidence>
<evidence type="ECO:0000313" key="3">
    <source>
        <dbReference type="EMBL" id="GCE03394.1"/>
    </source>
</evidence>
<feature type="region of interest" description="Disordered" evidence="1">
    <location>
        <begin position="1"/>
        <end position="30"/>
    </location>
</feature>
<dbReference type="AlphaFoldDB" id="A0A401Z954"/>
<accession>A0A401Z954</accession>
<feature type="compositionally biased region" description="Polar residues" evidence="1">
    <location>
        <begin position="1"/>
        <end position="21"/>
    </location>
</feature>
<name>A0A401Z954_9CHLR</name>